<evidence type="ECO:0000256" key="4">
    <source>
        <dbReference type="PIRSR" id="PIRSR036492-1"/>
    </source>
</evidence>
<evidence type="ECO:0000259" key="8">
    <source>
        <dbReference type="Pfam" id="PF00171"/>
    </source>
</evidence>
<organism evidence="9 10">
    <name type="scientific">Nocardioides luti</name>
    <dbReference type="NCBI Taxonomy" id="2761101"/>
    <lineage>
        <taxon>Bacteria</taxon>
        <taxon>Bacillati</taxon>
        <taxon>Actinomycetota</taxon>
        <taxon>Actinomycetes</taxon>
        <taxon>Propionibacteriales</taxon>
        <taxon>Nocardioidaceae</taxon>
        <taxon>Nocardioides</taxon>
    </lineage>
</organism>
<dbReference type="GO" id="GO:0006081">
    <property type="term" value="P:aldehyde metabolic process"/>
    <property type="evidence" value="ECO:0007669"/>
    <property type="project" value="InterPro"/>
</dbReference>
<dbReference type="InterPro" id="IPR016162">
    <property type="entry name" value="Ald_DH_N"/>
</dbReference>
<dbReference type="InterPro" id="IPR016163">
    <property type="entry name" value="Ald_DH_C"/>
</dbReference>
<gene>
    <name evidence="9" type="ORF">H5V45_06610</name>
</gene>
<sequence>MTLTENPLASTEATRTFDSLDPTTGDVVGTHPIHTDEEVRAAVERAREAGRWWSALSYDERDTHLSAWKGVITRRLAQLADLMHRETGKPHGDATLEASLAIDHLAWAAGNAGKVLKRRKVASGLVMANQAATVEYPPLGVVGVIGPWNYPVFTPMGSIAYALAAGNAVVFKPSEYTPGVGEWLAQTFLETVGHPVLQVVTGFGETGAALCHAGVDKVAFTGSTATGKRVMAACAETLTPVVIEAGGKDAVIVDQDADIDAAADASLWGACSNAGQTCTGVERVYVHERVYDEFVAALLEKAKGLRADDSPGSHLGPITMPKQLDVIRSHIQDALDRGGRALIGGVDAVGERFVQPTVLVDVPEDSLAVQEETFGPTVTIAKVRDMEEAIARTNATRYGLGSTVFAKEHGMEIAGRIRSGMTAVNGVITFAAIPSLPFGGVGDSGFGRIHGPDGLKEFTYPKAIARQRFKPMLALTTFTRTEKADQQLAQLITMLHGRGTTIPKGPQAPQGGLNRRRRRRG</sequence>
<comment type="similarity">
    <text evidence="1 3 6">Belongs to the aldehyde dehydrogenase family.</text>
</comment>
<feature type="region of interest" description="Disordered" evidence="7">
    <location>
        <begin position="498"/>
        <end position="521"/>
    </location>
</feature>
<dbReference type="SUPFAM" id="SSF53720">
    <property type="entry name" value="ALDH-like"/>
    <property type="match status" value="1"/>
</dbReference>
<dbReference type="GO" id="GO:0016620">
    <property type="term" value="F:oxidoreductase activity, acting on the aldehyde or oxo group of donors, NAD or NADP as acceptor"/>
    <property type="evidence" value="ECO:0007669"/>
    <property type="project" value="InterPro"/>
</dbReference>
<feature type="domain" description="Aldehyde dehydrogenase" evidence="8">
    <location>
        <begin position="13"/>
        <end position="464"/>
    </location>
</feature>
<dbReference type="PIRSF" id="PIRSF036492">
    <property type="entry name" value="ALDH"/>
    <property type="match status" value="1"/>
</dbReference>
<dbReference type="InterPro" id="IPR015590">
    <property type="entry name" value="Aldehyde_DH_dom"/>
</dbReference>
<dbReference type="Gene3D" id="3.40.605.10">
    <property type="entry name" value="Aldehyde Dehydrogenase, Chain A, domain 1"/>
    <property type="match status" value="1"/>
</dbReference>
<dbReference type="Proteomes" id="UP000523955">
    <property type="component" value="Unassembled WGS sequence"/>
</dbReference>
<evidence type="ECO:0000256" key="7">
    <source>
        <dbReference type="SAM" id="MobiDB-lite"/>
    </source>
</evidence>
<evidence type="ECO:0000256" key="1">
    <source>
        <dbReference type="ARBA" id="ARBA00009986"/>
    </source>
</evidence>
<dbReference type="InterPro" id="IPR016161">
    <property type="entry name" value="Ald_DH/histidinol_DH"/>
</dbReference>
<dbReference type="RefSeq" id="WP_185252202.1">
    <property type="nucleotide sequence ID" value="NZ_JACKXE010000001.1"/>
</dbReference>
<feature type="active site" evidence="4 5">
    <location>
        <position position="244"/>
    </location>
</feature>
<proteinExistence type="inferred from homology"/>
<dbReference type="AlphaFoldDB" id="A0A7X0RGN7"/>
<dbReference type="InterPro" id="IPR029510">
    <property type="entry name" value="Ald_DH_CS_GLU"/>
</dbReference>
<feature type="active site" evidence="4">
    <location>
        <position position="278"/>
    </location>
</feature>
<evidence type="ECO:0000313" key="10">
    <source>
        <dbReference type="Proteomes" id="UP000523955"/>
    </source>
</evidence>
<dbReference type="InterPro" id="IPR012394">
    <property type="entry name" value="Aldehyde_DH_NAD(P)"/>
</dbReference>
<dbReference type="EMBL" id="JACKXE010000001">
    <property type="protein sequence ID" value="MBB6626990.1"/>
    <property type="molecule type" value="Genomic_DNA"/>
</dbReference>
<dbReference type="PANTHER" id="PTHR11699">
    <property type="entry name" value="ALDEHYDE DEHYDROGENASE-RELATED"/>
    <property type="match status" value="1"/>
</dbReference>
<protein>
    <recommendedName>
        <fullName evidence="3">Aldehyde dehydrogenase</fullName>
    </recommendedName>
</protein>
<dbReference type="CDD" id="cd07099">
    <property type="entry name" value="ALDH_DDALDH"/>
    <property type="match status" value="1"/>
</dbReference>
<dbReference type="PROSITE" id="PS00687">
    <property type="entry name" value="ALDEHYDE_DEHYDR_GLU"/>
    <property type="match status" value="1"/>
</dbReference>
<keyword evidence="10" id="KW-1185">Reference proteome</keyword>
<evidence type="ECO:0000256" key="5">
    <source>
        <dbReference type="PROSITE-ProRule" id="PRU10007"/>
    </source>
</evidence>
<reference evidence="9 10" key="1">
    <citation type="submission" date="2020-08" db="EMBL/GenBank/DDBJ databases">
        <authorList>
            <person name="Seo M.-J."/>
        </authorList>
    </citation>
    <scope>NUCLEOTIDE SEQUENCE [LARGE SCALE GENOMIC DNA]</scope>
    <source>
        <strain evidence="9 10">KIGAM211</strain>
    </source>
</reference>
<comment type="caution">
    <text evidence="9">The sequence shown here is derived from an EMBL/GenBank/DDBJ whole genome shotgun (WGS) entry which is preliminary data.</text>
</comment>
<keyword evidence="2 3" id="KW-0560">Oxidoreductase</keyword>
<dbReference type="Gene3D" id="3.40.309.10">
    <property type="entry name" value="Aldehyde Dehydrogenase, Chain A, domain 2"/>
    <property type="match status" value="1"/>
</dbReference>
<feature type="region of interest" description="Disordered" evidence="7">
    <location>
        <begin position="1"/>
        <end position="33"/>
    </location>
</feature>
<evidence type="ECO:0000256" key="2">
    <source>
        <dbReference type="ARBA" id="ARBA00023002"/>
    </source>
</evidence>
<name>A0A7X0RGN7_9ACTN</name>
<evidence type="ECO:0000256" key="3">
    <source>
        <dbReference type="PIRNR" id="PIRNR036492"/>
    </source>
</evidence>
<evidence type="ECO:0000256" key="6">
    <source>
        <dbReference type="RuleBase" id="RU003345"/>
    </source>
</evidence>
<feature type="compositionally biased region" description="Polar residues" evidence="7">
    <location>
        <begin position="1"/>
        <end position="17"/>
    </location>
</feature>
<accession>A0A7X0RGN7</accession>
<dbReference type="Pfam" id="PF00171">
    <property type="entry name" value="Aldedh"/>
    <property type="match status" value="1"/>
</dbReference>
<evidence type="ECO:0000313" key="9">
    <source>
        <dbReference type="EMBL" id="MBB6626990.1"/>
    </source>
</evidence>